<dbReference type="Pfam" id="PF07714">
    <property type="entry name" value="PK_Tyr_Ser-Thr"/>
    <property type="match status" value="1"/>
</dbReference>
<dbReference type="AlphaFoldDB" id="A0A2G2W270"/>
<dbReference type="OrthoDB" id="1894756at2759"/>
<keyword evidence="4" id="KW-0675">Receptor</keyword>
<keyword evidence="5" id="KW-1185">Reference proteome</keyword>
<dbReference type="InterPro" id="IPR051824">
    <property type="entry name" value="LRR_Rcpt-Like_S/T_Kinase"/>
</dbReference>
<feature type="compositionally biased region" description="Low complexity" evidence="2">
    <location>
        <begin position="214"/>
        <end position="232"/>
    </location>
</feature>
<dbReference type="InterPro" id="IPR001245">
    <property type="entry name" value="Ser-Thr/Tyr_kinase_cat_dom"/>
</dbReference>
<feature type="region of interest" description="Disordered" evidence="2">
    <location>
        <begin position="212"/>
        <end position="232"/>
    </location>
</feature>
<name>A0A2G2W270_CAPBA</name>
<dbReference type="Gene3D" id="3.30.200.20">
    <property type="entry name" value="Phosphorylase Kinase, domain 1"/>
    <property type="match status" value="1"/>
</dbReference>
<evidence type="ECO:0000256" key="2">
    <source>
        <dbReference type="SAM" id="MobiDB-lite"/>
    </source>
</evidence>
<keyword evidence="4" id="KW-0418">Kinase</keyword>
<dbReference type="InterPro" id="IPR000719">
    <property type="entry name" value="Prot_kinase_dom"/>
</dbReference>
<proteinExistence type="predicted"/>
<dbReference type="SUPFAM" id="SSF56112">
    <property type="entry name" value="Protein kinase-like (PK-like)"/>
    <property type="match status" value="1"/>
</dbReference>
<reference evidence="5" key="2">
    <citation type="journal article" date="2017" name="J. Anim. Genet.">
        <title>Multiple reference genome sequences of hot pepper reveal the massive evolution of plant disease resistance genes by retroduplication.</title>
        <authorList>
            <person name="Kim S."/>
            <person name="Park J."/>
            <person name="Yeom S.-I."/>
            <person name="Kim Y.-M."/>
            <person name="Seo E."/>
            <person name="Kim K.-T."/>
            <person name="Kim M.-S."/>
            <person name="Lee J.M."/>
            <person name="Cheong K."/>
            <person name="Shin H.-S."/>
            <person name="Kim S.-B."/>
            <person name="Han K."/>
            <person name="Lee J."/>
            <person name="Park M."/>
            <person name="Lee H.-A."/>
            <person name="Lee H.-Y."/>
            <person name="Lee Y."/>
            <person name="Oh S."/>
            <person name="Lee J.H."/>
            <person name="Choi E."/>
            <person name="Choi E."/>
            <person name="Lee S.E."/>
            <person name="Jeon J."/>
            <person name="Kim H."/>
            <person name="Choi G."/>
            <person name="Song H."/>
            <person name="Lee J."/>
            <person name="Lee S.-C."/>
            <person name="Kwon J.-K."/>
            <person name="Lee H.-Y."/>
            <person name="Koo N."/>
            <person name="Hong Y."/>
            <person name="Kim R.W."/>
            <person name="Kang W.-H."/>
            <person name="Huh J.H."/>
            <person name="Kang B.-C."/>
            <person name="Yang T.-J."/>
            <person name="Lee Y.-H."/>
            <person name="Bennetzen J.L."/>
            <person name="Choi D."/>
        </authorList>
    </citation>
    <scope>NUCLEOTIDE SEQUENCE [LARGE SCALE GENOMIC DNA]</scope>
    <source>
        <strain evidence="5">cv. PBC81</strain>
    </source>
</reference>
<dbReference type="PROSITE" id="PS50011">
    <property type="entry name" value="PROTEIN_KINASE_DOM"/>
    <property type="match status" value="1"/>
</dbReference>
<evidence type="ECO:0000259" key="3">
    <source>
        <dbReference type="PROSITE" id="PS50011"/>
    </source>
</evidence>
<protein>
    <submittedName>
        <fullName evidence="4">Receptor like protein kinase S.2</fullName>
    </submittedName>
</protein>
<dbReference type="Proteomes" id="UP000224567">
    <property type="component" value="Unassembled WGS sequence"/>
</dbReference>
<comment type="subcellular location">
    <subcellularLocation>
        <location evidence="1">Membrane</location>
        <topology evidence="1">Single-pass type I membrane protein</topology>
    </subcellularLocation>
</comment>
<organism evidence="4 5">
    <name type="scientific">Capsicum baccatum</name>
    <name type="common">Peruvian pepper</name>
    <dbReference type="NCBI Taxonomy" id="33114"/>
    <lineage>
        <taxon>Eukaryota</taxon>
        <taxon>Viridiplantae</taxon>
        <taxon>Streptophyta</taxon>
        <taxon>Embryophyta</taxon>
        <taxon>Tracheophyta</taxon>
        <taxon>Spermatophyta</taxon>
        <taxon>Magnoliopsida</taxon>
        <taxon>eudicotyledons</taxon>
        <taxon>Gunneridae</taxon>
        <taxon>Pentapetalae</taxon>
        <taxon>asterids</taxon>
        <taxon>lamiids</taxon>
        <taxon>Solanales</taxon>
        <taxon>Solanaceae</taxon>
        <taxon>Solanoideae</taxon>
        <taxon>Capsiceae</taxon>
        <taxon>Capsicum</taxon>
    </lineage>
</organism>
<dbReference type="EMBL" id="MLFT02000009">
    <property type="protein sequence ID" value="PHT39328.1"/>
    <property type="molecule type" value="Genomic_DNA"/>
</dbReference>
<evidence type="ECO:0000313" key="5">
    <source>
        <dbReference type="Proteomes" id="UP000224567"/>
    </source>
</evidence>
<dbReference type="FunFam" id="1.10.510.10:FF:000723">
    <property type="entry name" value="Receptor like protein kinase S.2"/>
    <property type="match status" value="1"/>
</dbReference>
<dbReference type="PANTHER" id="PTHR48006">
    <property type="entry name" value="LEUCINE-RICH REPEAT-CONTAINING PROTEIN DDB_G0281931-RELATED"/>
    <property type="match status" value="1"/>
</dbReference>
<dbReference type="GO" id="GO:0016020">
    <property type="term" value="C:membrane"/>
    <property type="evidence" value="ECO:0007669"/>
    <property type="project" value="UniProtKB-SubCell"/>
</dbReference>
<dbReference type="GO" id="GO:0004674">
    <property type="term" value="F:protein serine/threonine kinase activity"/>
    <property type="evidence" value="ECO:0007669"/>
    <property type="project" value="TreeGrafter"/>
</dbReference>
<reference evidence="4 5" key="1">
    <citation type="journal article" date="2017" name="Genome Biol.">
        <title>New reference genome sequences of hot pepper reveal the massive evolution of plant disease-resistance genes by retroduplication.</title>
        <authorList>
            <person name="Kim S."/>
            <person name="Park J."/>
            <person name="Yeom S.I."/>
            <person name="Kim Y.M."/>
            <person name="Seo E."/>
            <person name="Kim K.T."/>
            <person name="Kim M.S."/>
            <person name="Lee J.M."/>
            <person name="Cheong K."/>
            <person name="Shin H.S."/>
            <person name="Kim S.B."/>
            <person name="Han K."/>
            <person name="Lee J."/>
            <person name="Park M."/>
            <person name="Lee H.A."/>
            <person name="Lee H.Y."/>
            <person name="Lee Y."/>
            <person name="Oh S."/>
            <person name="Lee J.H."/>
            <person name="Choi E."/>
            <person name="Choi E."/>
            <person name="Lee S.E."/>
            <person name="Jeon J."/>
            <person name="Kim H."/>
            <person name="Choi G."/>
            <person name="Song H."/>
            <person name="Lee J."/>
            <person name="Lee S.C."/>
            <person name="Kwon J.K."/>
            <person name="Lee H.Y."/>
            <person name="Koo N."/>
            <person name="Hong Y."/>
            <person name="Kim R.W."/>
            <person name="Kang W.H."/>
            <person name="Huh J.H."/>
            <person name="Kang B.C."/>
            <person name="Yang T.J."/>
            <person name="Lee Y.H."/>
            <person name="Bennetzen J.L."/>
            <person name="Choi D."/>
        </authorList>
    </citation>
    <scope>NUCLEOTIDE SEQUENCE [LARGE SCALE GENOMIC DNA]</scope>
    <source>
        <strain evidence="5">cv. PBC81</strain>
    </source>
</reference>
<dbReference type="InterPro" id="IPR011009">
    <property type="entry name" value="Kinase-like_dom_sf"/>
</dbReference>
<evidence type="ECO:0000313" key="4">
    <source>
        <dbReference type="EMBL" id="PHT39328.1"/>
    </source>
</evidence>
<keyword evidence="4" id="KW-0808">Transferase</keyword>
<gene>
    <name evidence="4" type="ORF">CQW23_22901</name>
</gene>
<accession>A0A2G2W270</accession>
<dbReference type="PANTHER" id="PTHR48006:SF72">
    <property type="entry name" value="LRR RECEPTOR-LIKE SERINE_THREONINE-PROTEIN KINASE RFK1-RELATED"/>
    <property type="match status" value="1"/>
</dbReference>
<feature type="domain" description="Protein kinase" evidence="3">
    <location>
        <begin position="253"/>
        <end position="540"/>
    </location>
</feature>
<evidence type="ECO:0000256" key="1">
    <source>
        <dbReference type="ARBA" id="ARBA00004479"/>
    </source>
</evidence>
<comment type="caution">
    <text evidence="4">The sequence shown here is derived from an EMBL/GenBank/DDBJ whole genome shotgun (WGS) entry which is preliminary data.</text>
</comment>
<dbReference type="GO" id="GO:0005524">
    <property type="term" value="F:ATP binding"/>
    <property type="evidence" value="ECO:0007669"/>
    <property type="project" value="InterPro"/>
</dbReference>
<dbReference type="Gene3D" id="1.10.510.10">
    <property type="entry name" value="Transferase(Phosphotransferase) domain 1"/>
    <property type="match status" value="1"/>
</dbReference>
<sequence length="573" mass="64929">MVEEMVGFTVVREYSLENAKKGRMVFQEYQVLKGLFPRAFQVSIQLRLLREAKLKEVSTWFAVDWHLHSKVSEKIFFSFIEGTYLFGLDSDASTAHGELTIWGAIPDVFILVTQVPGSLSMNSTHSIEGFVPKGFPGFNPHVEALSGHIYGNFPDLPCFKSHPLYISLSSPSSSTTSNTITTRSTANTSTSTTPGFNSIVFTTATGETMYLSAESGNSNNESENSSSRRQSGNFLMVETAREITEIIAATNNFSDSRRVAEIDFGTAYHGFLDNNQHVLVKRLGMKTCPALRVRFSNELQNLGRLRHRNLVQLRGWCTEQGEMLVIYDYSQSSLLSHLLFHHNHHRDNVSILRWCHRYNIVKSLASAIRYLHEEWDEQVIHRCITSSAIILDPDMNPRLGCFALAELLTRNEHSHHVVVDKNKSVRGIFGYMSPEHMDSGDATTMADVYSFGVVLLEIVSGQMAVDFCRPEALLVNRVHEFEVQKRPYKQLADFRLNGNFNSRELVRLVKLGMACTRSDPESRPTMRQIVNILDGHDRWLMENGRKKEKPEEWRTTNASALSLVRRIQALGIQ</sequence>